<dbReference type="EMBL" id="MU853760">
    <property type="protein sequence ID" value="KAK3944263.1"/>
    <property type="molecule type" value="Genomic_DNA"/>
</dbReference>
<dbReference type="Proteomes" id="UP001303473">
    <property type="component" value="Unassembled WGS sequence"/>
</dbReference>
<proteinExistence type="predicted"/>
<evidence type="ECO:0000256" key="1">
    <source>
        <dbReference type="SAM" id="MobiDB-lite"/>
    </source>
</evidence>
<organism evidence="2 3">
    <name type="scientific">Diplogelasinospora grovesii</name>
    <dbReference type="NCBI Taxonomy" id="303347"/>
    <lineage>
        <taxon>Eukaryota</taxon>
        <taxon>Fungi</taxon>
        <taxon>Dikarya</taxon>
        <taxon>Ascomycota</taxon>
        <taxon>Pezizomycotina</taxon>
        <taxon>Sordariomycetes</taxon>
        <taxon>Sordariomycetidae</taxon>
        <taxon>Sordariales</taxon>
        <taxon>Diplogelasinosporaceae</taxon>
        <taxon>Diplogelasinospora</taxon>
    </lineage>
</organism>
<protein>
    <submittedName>
        <fullName evidence="2">Uncharacterized protein</fullName>
    </submittedName>
</protein>
<evidence type="ECO:0000313" key="3">
    <source>
        <dbReference type="Proteomes" id="UP001303473"/>
    </source>
</evidence>
<accession>A0AAN6NG84</accession>
<gene>
    <name evidence="2" type="ORF">QBC46DRAFT_172528</name>
</gene>
<dbReference type="AlphaFoldDB" id="A0AAN6NG84"/>
<sequence>MVNILQALTRPSEAARFNGTYAPEGQNTTIHSDIAIDTWFPWPDFTYENITRIFATELARQYHGPLEPAALDKDLLIFNEEVAEDGLRRFPVPVVNYALSLMPGAPHYGRGTRCLYFRLKADWSLISDMRLDDNNRYVNLVPGDTKLSSKWTPDMLDDEEMFVEWQEVVSQTVTYTAERFGRYGFIVTDSVLVVLRLTRQYTGAGLAANRSPRSAGSGSQGGHSGSDTSMGMSDPSNPSQPSSDSFHAW</sequence>
<comment type="caution">
    <text evidence="2">The sequence shown here is derived from an EMBL/GenBank/DDBJ whole genome shotgun (WGS) entry which is preliminary data.</text>
</comment>
<feature type="compositionally biased region" description="Low complexity" evidence="1">
    <location>
        <begin position="233"/>
        <end position="249"/>
    </location>
</feature>
<reference evidence="3" key="1">
    <citation type="journal article" date="2023" name="Mol. Phylogenet. Evol.">
        <title>Genome-scale phylogeny and comparative genomics of the fungal order Sordariales.</title>
        <authorList>
            <person name="Hensen N."/>
            <person name="Bonometti L."/>
            <person name="Westerberg I."/>
            <person name="Brannstrom I.O."/>
            <person name="Guillou S."/>
            <person name="Cros-Aarteil S."/>
            <person name="Calhoun S."/>
            <person name="Haridas S."/>
            <person name="Kuo A."/>
            <person name="Mondo S."/>
            <person name="Pangilinan J."/>
            <person name="Riley R."/>
            <person name="LaButti K."/>
            <person name="Andreopoulos B."/>
            <person name="Lipzen A."/>
            <person name="Chen C."/>
            <person name="Yan M."/>
            <person name="Daum C."/>
            <person name="Ng V."/>
            <person name="Clum A."/>
            <person name="Steindorff A."/>
            <person name="Ohm R.A."/>
            <person name="Martin F."/>
            <person name="Silar P."/>
            <person name="Natvig D.O."/>
            <person name="Lalanne C."/>
            <person name="Gautier V."/>
            <person name="Ament-Velasquez S.L."/>
            <person name="Kruys A."/>
            <person name="Hutchinson M.I."/>
            <person name="Powell A.J."/>
            <person name="Barry K."/>
            <person name="Miller A.N."/>
            <person name="Grigoriev I.V."/>
            <person name="Debuchy R."/>
            <person name="Gladieux P."/>
            <person name="Hiltunen Thoren M."/>
            <person name="Johannesson H."/>
        </authorList>
    </citation>
    <scope>NUCLEOTIDE SEQUENCE [LARGE SCALE GENOMIC DNA]</scope>
    <source>
        <strain evidence="3">CBS 340.73</strain>
    </source>
</reference>
<evidence type="ECO:0000313" key="2">
    <source>
        <dbReference type="EMBL" id="KAK3944263.1"/>
    </source>
</evidence>
<feature type="region of interest" description="Disordered" evidence="1">
    <location>
        <begin position="206"/>
        <end position="249"/>
    </location>
</feature>
<name>A0AAN6NG84_9PEZI</name>
<keyword evidence="3" id="KW-1185">Reference proteome</keyword>